<dbReference type="PROSITE" id="PS51186">
    <property type="entry name" value="GNAT"/>
    <property type="match status" value="1"/>
</dbReference>
<dbReference type="AlphaFoldDB" id="A0A9P1ITS2"/>
<protein>
    <recommendedName>
        <fullName evidence="1">N-acetyltransferase domain-containing protein</fullName>
    </recommendedName>
</protein>
<dbReference type="InterPro" id="IPR000182">
    <property type="entry name" value="GNAT_dom"/>
</dbReference>
<organism evidence="2 3">
    <name type="scientific">Caenorhabditis angaria</name>
    <dbReference type="NCBI Taxonomy" id="860376"/>
    <lineage>
        <taxon>Eukaryota</taxon>
        <taxon>Metazoa</taxon>
        <taxon>Ecdysozoa</taxon>
        <taxon>Nematoda</taxon>
        <taxon>Chromadorea</taxon>
        <taxon>Rhabditida</taxon>
        <taxon>Rhabditina</taxon>
        <taxon>Rhabditomorpha</taxon>
        <taxon>Rhabditoidea</taxon>
        <taxon>Rhabditidae</taxon>
        <taxon>Peloderinae</taxon>
        <taxon>Caenorhabditis</taxon>
    </lineage>
</organism>
<dbReference type="Proteomes" id="UP001152747">
    <property type="component" value="Unassembled WGS sequence"/>
</dbReference>
<dbReference type="Gene3D" id="3.40.630.90">
    <property type="match status" value="1"/>
</dbReference>
<dbReference type="InterPro" id="IPR041496">
    <property type="entry name" value="YitH/HolE_GNAT"/>
</dbReference>
<feature type="domain" description="N-acetyltransferase" evidence="1">
    <location>
        <begin position="6"/>
        <end position="190"/>
    </location>
</feature>
<gene>
    <name evidence="2" type="ORF">CAMP_LOCUS14620</name>
</gene>
<dbReference type="Pfam" id="PF18014">
    <property type="entry name" value="Acetyltransf_18"/>
    <property type="match status" value="1"/>
</dbReference>
<accession>A0A9P1ITS2</accession>
<dbReference type="GO" id="GO:0016747">
    <property type="term" value="F:acyltransferase activity, transferring groups other than amino-acyl groups"/>
    <property type="evidence" value="ECO:0007669"/>
    <property type="project" value="InterPro"/>
</dbReference>
<evidence type="ECO:0000313" key="2">
    <source>
        <dbReference type="EMBL" id="CAI5451983.1"/>
    </source>
</evidence>
<sequence length="306" mass="35656">MSTEFSINSNPSPELFQEIVQLVGTTEGWAFQNEDLDIWNSLESHDLFFVLRNNSEFVASISVAKQYLKKGNEILYSIAFFYCVEQYRNRGFGRVLFDLVKDIYKDANVTLFGVGTMWKWYLSNYNFKVLQPYFHASSTVYINDLVLNKISENCGARDIAEKDWMKIHEYDSQICEIDRRKMMRMWMTASNVFSKIIEKNNKIVGFGTIRIVSLNRLMISPLYAESADYAKAIILGIIKDIPNLESFESIGAVYPYENEQMDEIMFDLSNGHFKKSEFCRSQFTKRRLNVDTTKVFAIRHCAHSYV</sequence>
<dbReference type="Pfam" id="PF00583">
    <property type="entry name" value="Acetyltransf_1"/>
    <property type="match status" value="1"/>
</dbReference>
<proteinExistence type="predicted"/>
<dbReference type="PANTHER" id="PTHR47408:SF2">
    <property type="entry name" value="DUF1248 DOMAIN-CONTAINING PROTEIN-RELATED"/>
    <property type="match status" value="1"/>
</dbReference>
<reference evidence="2" key="1">
    <citation type="submission" date="2022-11" db="EMBL/GenBank/DDBJ databases">
        <authorList>
            <person name="Kikuchi T."/>
        </authorList>
    </citation>
    <scope>NUCLEOTIDE SEQUENCE</scope>
    <source>
        <strain evidence="2">PS1010</strain>
    </source>
</reference>
<dbReference type="CDD" id="cd04301">
    <property type="entry name" value="NAT_SF"/>
    <property type="match status" value="1"/>
</dbReference>
<keyword evidence="3" id="KW-1185">Reference proteome</keyword>
<dbReference type="EMBL" id="CANHGI010000005">
    <property type="protein sequence ID" value="CAI5451983.1"/>
    <property type="molecule type" value="Genomic_DNA"/>
</dbReference>
<name>A0A9P1ITS2_9PELO</name>
<dbReference type="Gene3D" id="3.40.630.30">
    <property type="match status" value="1"/>
</dbReference>
<comment type="caution">
    <text evidence="2">The sequence shown here is derived from an EMBL/GenBank/DDBJ whole genome shotgun (WGS) entry which is preliminary data.</text>
</comment>
<dbReference type="SUPFAM" id="SSF55729">
    <property type="entry name" value="Acyl-CoA N-acyltransferases (Nat)"/>
    <property type="match status" value="1"/>
</dbReference>
<dbReference type="PANTHER" id="PTHR47408">
    <property type="entry name" value="PROTEIN CBG01304-RELATED"/>
    <property type="match status" value="1"/>
</dbReference>
<dbReference type="InterPro" id="IPR016181">
    <property type="entry name" value="Acyl_CoA_acyltransferase"/>
</dbReference>
<evidence type="ECO:0000259" key="1">
    <source>
        <dbReference type="PROSITE" id="PS51186"/>
    </source>
</evidence>
<evidence type="ECO:0000313" key="3">
    <source>
        <dbReference type="Proteomes" id="UP001152747"/>
    </source>
</evidence>
<dbReference type="OrthoDB" id="6418983at2759"/>